<comment type="caution">
    <text evidence="1">The sequence shown here is derived from an EMBL/GenBank/DDBJ whole genome shotgun (WGS) entry which is preliminary data.</text>
</comment>
<evidence type="ECO:0000313" key="1">
    <source>
        <dbReference type="EMBL" id="MDU8885008.1"/>
    </source>
</evidence>
<dbReference type="Proteomes" id="UP001268651">
    <property type="component" value="Unassembled WGS sequence"/>
</dbReference>
<organism evidence="1 2">
    <name type="scientific">Gilvirhabdus luticola</name>
    <dbReference type="NCBI Taxonomy" id="3079858"/>
    <lineage>
        <taxon>Bacteria</taxon>
        <taxon>Pseudomonadati</taxon>
        <taxon>Bacteroidota</taxon>
        <taxon>Flavobacteriia</taxon>
        <taxon>Flavobacteriales</taxon>
        <taxon>Flavobacteriaceae</taxon>
        <taxon>Gilvirhabdus</taxon>
    </lineage>
</organism>
<sequence>MKKSETEKERQISRRGFLPFLGGSLLIPLLGFGNPVNEVIENKEDNVDDEYQTLLKPDGTAVKVKTSVIKKSKVVKKNISNKSLLNWLSKKL</sequence>
<protein>
    <submittedName>
        <fullName evidence="1">Uncharacterized protein</fullName>
    </submittedName>
</protein>
<dbReference type="RefSeq" id="WP_316660829.1">
    <property type="nucleotide sequence ID" value="NZ_JAWHTF010000001.1"/>
</dbReference>
<keyword evidence="2" id="KW-1185">Reference proteome</keyword>
<accession>A0ABU3U3N6</accession>
<proteinExistence type="predicted"/>
<gene>
    <name evidence="1" type="ORF">RXV94_02465</name>
</gene>
<name>A0ABU3U3N6_9FLAO</name>
<dbReference type="EMBL" id="JAWHTF010000001">
    <property type="protein sequence ID" value="MDU8885008.1"/>
    <property type="molecule type" value="Genomic_DNA"/>
</dbReference>
<evidence type="ECO:0000313" key="2">
    <source>
        <dbReference type="Proteomes" id="UP001268651"/>
    </source>
</evidence>
<reference evidence="1 2" key="1">
    <citation type="submission" date="2023-10" db="EMBL/GenBank/DDBJ databases">
        <title>Marimonas sp. nov. isolated from tidal mud flat.</title>
        <authorList>
            <person name="Jaincy N.J."/>
            <person name="Srinivasan S."/>
            <person name="Lee S.-S."/>
        </authorList>
    </citation>
    <scope>NUCLEOTIDE SEQUENCE [LARGE SCALE GENOMIC DNA]</scope>
    <source>
        <strain evidence="1 2">MJ-SS3</strain>
    </source>
</reference>